<keyword evidence="3" id="KW-0131">Cell cycle</keyword>
<dbReference type="InterPro" id="IPR027417">
    <property type="entry name" value="P-loop_NTPase"/>
</dbReference>
<dbReference type="SUPFAM" id="SSF52540">
    <property type="entry name" value="P-loop containing nucleoside triphosphate hydrolases"/>
    <property type="match status" value="1"/>
</dbReference>
<reference evidence="3" key="2">
    <citation type="submission" date="2020-09" db="EMBL/GenBank/DDBJ databases">
        <authorList>
            <person name="Sun Q."/>
            <person name="Ohkuma M."/>
        </authorList>
    </citation>
    <scope>NUCLEOTIDE SEQUENCE</scope>
    <source>
        <strain evidence="3">JCM 3091</strain>
    </source>
</reference>
<sequence>MTTNNPDGSPRLTLIPGGADGDAEAVPVDAAGQPVDADSSPPPAVLADGARPPVIPTWLRSAADRRHTVARAADLAGYTVAFHAVRSPKYLAKTLYYAPKGALATVGRLLHWASAERGNFELRQHAATSGDAFTWQALNRTRSKESRGRWWTLGLGAFALLITVMTVGLSEVVPSWAWWAGAAALVPLAARAGRPADVPITDRVSAGKRFTKLTGEMVRDALVSLNLSGLKEPGAVEFVQPGIHRDGPGWLARVNLPAGLEAVKVLERRGSLSSALRLPVDQVWPAVGPQHAGQLDLWVGYQPASKMGAPPWPLLAARRISVFDPIEPGFDARMRAVTALFMETNWLIGGQPGSGKTYGARSLALIAAMDPCVELKIAAFKPSGDFADLAPLCSTYVCGIDDAAFEAGADIIAWAEAEVMRRGRRIAAARERGHAPDGKVTRELAERPGSGLHPVVIILDEVHELLAQAKAIGERLARVIRLARAFGITFVLATQVADANSVPSVITRCVSVRWCMSVRDHTANDMILGTGAYKSGLTATAFRPRIDAGWGVLTGADVTGHARAWYPTPEQVAKVIAKAAALRGRVVGTPIEEKTDARDVLTDVRAVFASGEAGLPWKTIAERLADLLPDPYGGTTGDMVRESLARFGVTSQDVKVAGSNLKGARRTAIDAAIAQRDTDNDADAVGDGAAGRSTA</sequence>
<protein>
    <submittedName>
        <fullName evidence="3">Cell division protein FtsK</fullName>
    </submittedName>
</protein>
<proteinExistence type="predicted"/>
<keyword evidence="4" id="KW-1185">Reference proteome</keyword>
<evidence type="ECO:0000256" key="1">
    <source>
        <dbReference type="SAM" id="MobiDB-lite"/>
    </source>
</evidence>
<keyword evidence="2" id="KW-0472">Membrane</keyword>
<dbReference type="GO" id="GO:0051301">
    <property type="term" value="P:cell division"/>
    <property type="evidence" value="ECO:0007669"/>
    <property type="project" value="UniProtKB-KW"/>
</dbReference>
<accession>A0A8J3BML5</accession>
<dbReference type="Gene3D" id="3.40.50.300">
    <property type="entry name" value="P-loop containing nucleotide triphosphate hydrolases"/>
    <property type="match status" value="1"/>
</dbReference>
<dbReference type="Proteomes" id="UP000662200">
    <property type="component" value="Unassembled WGS sequence"/>
</dbReference>
<evidence type="ECO:0000256" key="2">
    <source>
        <dbReference type="SAM" id="Phobius"/>
    </source>
</evidence>
<comment type="caution">
    <text evidence="3">The sequence shown here is derived from an EMBL/GenBank/DDBJ whole genome shotgun (WGS) entry which is preliminary data.</text>
</comment>
<dbReference type="AlphaFoldDB" id="A0A8J3BML5"/>
<keyword evidence="2" id="KW-1133">Transmembrane helix</keyword>
<organism evidence="3 4">
    <name type="scientific">Pilimelia terevasa</name>
    <dbReference type="NCBI Taxonomy" id="53372"/>
    <lineage>
        <taxon>Bacteria</taxon>
        <taxon>Bacillati</taxon>
        <taxon>Actinomycetota</taxon>
        <taxon>Actinomycetes</taxon>
        <taxon>Micromonosporales</taxon>
        <taxon>Micromonosporaceae</taxon>
        <taxon>Pilimelia</taxon>
    </lineage>
</organism>
<keyword evidence="2" id="KW-0812">Transmembrane</keyword>
<reference evidence="3" key="1">
    <citation type="journal article" date="2014" name="Int. J. Syst. Evol. Microbiol.">
        <title>Complete genome sequence of Corynebacterium casei LMG S-19264T (=DSM 44701T), isolated from a smear-ripened cheese.</title>
        <authorList>
            <consortium name="US DOE Joint Genome Institute (JGI-PGF)"/>
            <person name="Walter F."/>
            <person name="Albersmeier A."/>
            <person name="Kalinowski J."/>
            <person name="Ruckert C."/>
        </authorList>
    </citation>
    <scope>NUCLEOTIDE SEQUENCE</scope>
    <source>
        <strain evidence="3">JCM 3091</strain>
    </source>
</reference>
<name>A0A8J3BML5_9ACTN</name>
<gene>
    <name evidence="3" type="ORF">GCM10010124_26600</name>
</gene>
<keyword evidence="3" id="KW-0132">Cell division</keyword>
<evidence type="ECO:0000313" key="3">
    <source>
        <dbReference type="EMBL" id="GGK32499.1"/>
    </source>
</evidence>
<dbReference type="RefSeq" id="WP_189114606.1">
    <property type="nucleotide sequence ID" value="NZ_BMQC01000008.1"/>
</dbReference>
<evidence type="ECO:0000313" key="4">
    <source>
        <dbReference type="Proteomes" id="UP000662200"/>
    </source>
</evidence>
<feature type="region of interest" description="Disordered" evidence="1">
    <location>
        <begin position="1"/>
        <end position="49"/>
    </location>
</feature>
<dbReference type="EMBL" id="BMQC01000008">
    <property type="protein sequence ID" value="GGK32499.1"/>
    <property type="molecule type" value="Genomic_DNA"/>
</dbReference>
<feature type="transmembrane region" description="Helical" evidence="2">
    <location>
        <begin position="150"/>
        <end position="170"/>
    </location>
</feature>